<evidence type="ECO:0000313" key="1">
    <source>
        <dbReference type="EMBL" id="KAK9542407.1"/>
    </source>
</evidence>
<dbReference type="EMBL" id="JBCEZU010000001">
    <property type="protein sequence ID" value="KAK9542407.1"/>
    <property type="molecule type" value="Genomic_DNA"/>
</dbReference>
<organism evidence="1 2">
    <name type="scientific">Zoarces viviparus</name>
    <name type="common">Viviparous eelpout</name>
    <name type="synonym">Blennius viviparus</name>
    <dbReference type="NCBI Taxonomy" id="48416"/>
    <lineage>
        <taxon>Eukaryota</taxon>
        <taxon>Metazoa</taxon>
        <taxon>Chordata</taxon>
        <taxon>Craniata</taxon>
        <taxon>Vertebrata</taxon>
        <taxon>Euteleostomi</taxon>
        <taxon>Actinopterygii</taxon>
        <taxon>Neopterygii</taxon>
        <taxon>Teleostei</taxon>
        <taxon>Neoteleostei</taxon>
        <taxon>Acanthomorphata</taxon>
        <taxon>Eupercaria</taxon>
        <taxon>Perciformes</taxon>
        <taxon>Cottioidei</taxon>
        <taxon>Zoarcales</taxon>
        <taxon>Zoarcidae</taxon>
        <taxon>Zoarcinae</taxon>
        <taxon>Zoarces</taxon>
    </lineage>
</organism>
<accession>A0AAW1G5I3</accession>
<proteinExistence type="predicted"/>
<dbReference type="AlphaFoldDB" id="A0AAW1G5I3"/>
<sequence length="166" mass="18026">MWLWLRKWATEGRFCWFQLASGRPLCSSARAGREGRGELARDGHQNNKRAAGVIIPPNAPCLPRVCSGSLASGQIECTHAKGYLGAQVFLSGSGRAAQAALGPMHVRSEQQQRQRRRFFLPLIQQSSSRRVACGHPLCNMPSVLSGQQPLADWGALLDDTAGMSQG</sequence>
<keyword evidence="2" id="KW-1185">Reference proteome</keyword>
<gene>
    <name evidence="1" type="ORF">VZT92_000272</name>
</gene>
<comment type="caution">
    <text evidence="1">The sequence shown here is derived from an EMBL/GenBank/DDBJ whole genome shotgun (WGS) entry which is preliminary data.</text>
</comment>
<dbReference type="Proteomes" id="UP001488805">
    <property type="component" value="Unassembled WGS sequence"/>
</dbReference>
<protein>
    <submittedName>
        <fullName evidence="1">Uncharacterized protein</fullName>
    </submittedName>
</protein>
<reference evidence="1 2" key="1">
    <citation type="journal article" date="2024" name="Genome Biol. Evol.">
        <title>Chromosome-level genome assembly of the viviparous eelpout Zoarces viviparus.</title>
        <authorList>
            <person name="Fuhrmann N."/>
            <person name="Brasseur M.V."/>
            <person name="Bakowski C.E."/>
            <person name="Podsiadlowski L."/>
            <person name="Prost S."/>
            <person name="Krehenwinkel H."/>
            <person name="Mayer C."/>
        </authorList>
    </citation>
    <scope>NUCLEOTIDE SEQUENCE [LARGE SCALE GENOMIC DNA]</scope>
    <source>
        <strain evidence="1">NO-MEL_2022_Ind0_liver</strain>
    </source>
</reference>
<name>A0AAW1G5I3_ZOAVI</name>
<evidence type="ECO:0000313" key="2">
    <source>
        <dbReference type="Proteomes" id="UP001488805"/>
    </source>
</evidence>